<dbReference type="PIRSF" id="PIRSF015855">
    <property type="entry name" value="TypeIII_Mtase_mKpnI"/>
    <property type="match status" value="1"/>
</dbReference>
<evidence type="ECO:0000313" key="8">
    <source>
        <dbReference type="EMBL" id="AQW34726.1"/>
    </source>
</evidence>
<dbReference type="Pfam" id="PF01555">
    <property type="entry name" value="N6_N4_Mtase"/>
    <property type="match status" value="1"/>
</dbReference>
<keyword evidence="8" id="KW-0378">Hydrolase</keyword>
<dbReference type="PRINTS" id="PR00506">
    <property type="entry name" value="D21N6MTFRASE"/>
</dbReference>
<feature type="domain" description="DNA methylase N-4/N-6" evidence="6">
    <location>
        <begin position="201"/>
        <end position="424"/>
    </location>
</feature>
<accession>A0A1S6QLS9</accession>
<name>A0A1S6QLS9_MAMSC</name>
<dbReference type="EMBL" id="KX982173">
    <property type="protein sequence ID" value="AQW34726.1"/>
    <property type="molecule type" value="Genomic_DNA"/>
</dbReference>
<evidence type="ECO:0000313" key="9">
    <source>
        <dbReference type="EMBL" id="AQW34740.1"/>
    </source>
</evidence>
<feature type="domain" description="Type III restriction/modification enzyme methylation subunit" evidence="7">
    <location>
        <begin position="39"/>
        <end position="94"/>
    </location>
</feature>
<evidence type="ECO:0000256" key="4">
    <source>
        <dbReference type="ARBA" id="ARBA00022691"/>
    </source>
</evidence>
<evidence type="ECO:0000256" key="3">
    <source>
        <dbReference type="ARBA" id="ARBA00022679"/>
    </source>
</evidence>
<keyword evidence="2" id="KW-0489">Methyltransferase</keyword>
<dbReference type="GO" id="GO:0008170">
    <property type="term" value="F:N-methyltransferase activity"/>
    <property type="evidence" value="ECO:0007669"/>
    <property type="project" value="InterPro"/>
</dbReference>
<dbReference type="AlphaFoldDB" id="A0A1S6QLS9"/>
<dbReference type="SUPFAM" id="SSF53335">
    <property type="entry name" value="S-adenosyl-L-methionine-dependent methyltransferases"/>
    <property type="match status" value="1"/>
</dbReference>
<dbReference type="GO" id="GO:0004519">
    <property type="term" value="F:endonuclease activity"/>
    <property type="evidence" value="ECO:0007669"/>
    <property type="project" value="UniProtKB-KW"/>
</dbReference>
<evidence type="ECO:0000259" key="6">
    <source>
        <dbReference type="Pfam" id="PF01555"/>
    </source>
</evidence>
<dbReference type="Gene3D" id="3.40.50.150">
    <property type="entry name" value="Vaccinia Virus protein VP39"/>
    <property type="match status" value="1"/>
</dbReference>
<dbReference type="GO" id="GO:0032259">
    <property type="term" value="P:methylation"/>
    <property type="evidence" value="ECO:0007669"/>
    <property type="project" value="UniProtKB-KW"/>
</dbReference>
<keyword evidence="4" id="KW-0949">S-adenosyl-L-methionine</keyword>
<keyword evidence="3" id="KW-0808">Transferase</keyword>
<dbReference type="InterPro" id="IPR002052">
    <property type="entry name" value="DNA_methylase_N6_adenine_CS"/>
</dbReference>
<dbReference type="Pfam" id="PF12564">
    <property type="entry name" value="TypeIII_RM_meth"/>
    <property type="match status" value="1"/>
</dbReference>
<dbReference type="InterPro" id="IPR002941">
    <property type="entry name" value="DNA_methylase_N4/N6"/>
</dbReference>
<gene>
    <name evidence="8" type="primary">mod</name>
</gene>
<evidence type="ECO:0000259" key="7">
    <source>
        <dbReference type="Pfam" id="PF12564"/>
    </source>
</evidence>
<keyword evidence="8" id="KW-0540">Nuclease</keyword>
<organism evidence="8">
    <name type="scientific">Mammaliicoccus sciuri</name>
    <name type="common">Staphylococcus sciuri</name>
    <dbReference type="NCBI Taxonomy" id="1296"/>
    <lineage>
        <taxon>Bacteria</taxon>
        <taxon>Bacillati</taxon>
        <taxon>Bacillota</taxon>
        <taxon>Bacilli</taxon>
        <taxon>Bacillales</taxon>
        <taxon>Staphylococcaceae</taxon>
        <taxon>Mammaliicoccus</taxon>
    </lineage>
</organism>
<sequence>MKTKINEAIKQVLQQFGDKYFIGEVLNKNKVIQDLDTYDQDLLEAFISNETLKSNFTIDIAGNIVMQTNKLIELFEADEYWQDSYTKYSKKIGLTAGGKFIDESTDVVLDFPYKDTVLKASMSKEDTDKDDRRPNELFLNEVIAKEEIDVLLDKKLLVNAKKYDENGEHEIDNFNKDDNLIMKGNNLLALHTLKSCYAGKVQTIYIDPPFNTGNDSFKYNDKFNRSSWLVFMKNRLEVARDLMKNDGTIFVHIDHNESHYLKLLMDDIFGEENFINEIVWCYTGPGYWKNRFVRKHDSIFLYSKTKSYKFNPQFVDYKTGIHVNKTGEVTTYGGGKKESSASELEKRGKPVEDWWDDIYTVDRVRSEQISFDGQKPEKLIERILSAGSDEGDLVLDFHLGTATTSSVAHKLKRRYIGIEQMDYINTISIPRLLKVIEGDQTGISKDFDWQGGGSFVYVELMEKNRGFLKSIQDAETQTELHNVFDFMLNEAEIDFRVDLEAVKDTLHELSFDDQKKALIKIIDKNQLYYNYSEIDDENVRDLISDGDYAFNKNFYDEGGE</sequence>
<dbReference type="PROSITE" id="PS00092">
    <property type="entry name" value="N6_MTASE"/>
    <property type="match status" value="1"/>
</dbReference>
<evidence type="ECO:0000256" key="2">
    <source>
        <dbReference type="ARBA" id="ARBA00022603"/>
    </source>
</evidence>
<comment type="similarity">
    <text evidence="1">Belongs to the N(4)/N(6)-methyltransferase family.</text>
</comment>
<proteinExistence type="inferred from homology"/>
<dbReference type="GO" id="GO:0009307">
    <property type="term" value="P:DNA restriction-modification system"/>
    <property type="evidence" value="ECO:0007669"/>
    <property type="project" value="UniProtKB-KW"/>
</dbReference>
<dbReference type="EMBL" id="KX982174">
    <property type="protein sequence ID" value="AQW34740.1"/>
    <property type="molecule type" value="Genomic_DNA"/>
</dbReference>
<evidence type="ECO:0000256" key="5">
    <source>
        <dbReference type="ARBA" id="ARBA00022747"/>
    </source>
</evidence>
<reference evidence="8" key="1">
    <citation type="submission" date="2016-10" db="EMBL/GenBank/DDBJ databases">
        <title>OptrA gene in florfenicol resistant Staphylococci swine origin.</title>
        <authorList>
            <person name="Li D."/>
            <person name="Fan R."/>
            <person name="Wu C."/>
            <person name="Schwarz S."/>
            <person name="Wang Y."/>
        </authorList>
    </citation>
    <scope>NUCLEOTIDE SEQUENCE</scope>
    <source>
        <strain evidence="9">Wo33-13</strain>
        <strain evidence="8">Wo33-7</strain>
    </source>
</reference>
<protein>
    <submittedName>
        <fullName evidence="8">Type III restriction endonuclease subunit M</fullName>
    </submittedName>
</protein>
<keyword evidence="5" id="KW-0680">Restriction system</keyword>
<dbReference type="GO" id="GO:0003677">
    <property type="term" value="F:DNA binding"/>
    <property type="evidence" value="ECO:0007669"/>
    <property type="project" value="InterPro"/>
</dbReference>
<dbReference type="InterPro" id="IPR022221">
    <property type="entry name" value="TypeIII_RM_meth"/>
</dbReference>
<evidence type="ECO:0000256" key="1">
    <source>
        <dbReference type="ARBA" id="ARBA00006594"/>
    </source>
</evidence>
<dbReference type="InterPro" id="IPR002295">
    <property type="entry name" value="N4/N6-MTase_EcoPI_Mod-like"/>
</dbReference>
<keyword evidence="8" id="KW-0255">Endonuclease</keyword>
<dbReference type="InterPro" id="IPR029063">
    <property type="entry name" value="SAM-dependent_MTases_sf"/>
</dbReference>